<proteinExistence type="predicted"/>
<accession>A0ACC3S4J0</accession>
<organism evidence="1 2">
    <name type="scientific">Zalaria obscura</name>
    <dbReference type="NCBI Taxonomy" id="2024903"/>
    <lineage>
        <taxon>Eukaryota</taxon>
        <taxon>Fungi</taxon>
        <taxon>Dikarya</taxon>
        <taxon>Ascomycota</taxon>
        <taxon>Pezizomycotina</taxon>
        <taxon>Dothideomycetes</taxon>
        <taxon>Dothideomycetidae</taxon>
        <taxon>Dothideales</taxon>
        <taxon>Zalariaceae</taxon>
        <taxon>Zalaria</taxon>
    </lineage>
</organism>
<dbReference type="EMBL" id="JAMKPW020000042">
    <property type="protein sequence ID" value="KAK8195958.1"/>
    <property type="molecule type" value="Genomic_DNA"/>
</dbReference>
<gene>
    <name evidence="1" type="ORF">M8818_007109</name>
</gene>
<dbReference type="Proteomes" id="UP001320706">
    <property type="component" value="Unassembled WGS sequence"/>
</dbReference>
<name>A0ACC3S4J0_9PEZI</name>
<keyword evidence="2" id="KW-1185">Reference proteome</keyword>
<comment type="caution">
    <text evidence="1">The sequence shown here is derived from an EMBL/GenBank/DDBJ whole genome shotgun (WGS) entry which is preliminary data.</text>
</comment>
<evidence type="ECO:0000313" key="1">
    <source>
        <dbReference type="EMBL" id="KAK8195958.1"/>
    </source>
</evidence>
<evidence type="ECO:0000313" key="2">
    <source>
        <dbReference type="Proteomes" id="UP001320706"/>
    </source>
</evidence>
<protein>
    <submittedName>
        <fullName evidence="1">Uncharacterized protein</fullName>
    </submittedName>
</protein>
<sequence length="318" mass="34618">MLLRTAFATGFLATAANAWNTDVHNQIGFAAETYLTSYTTSILQRILEPQYLGSIGRAAAWADSYDHTDEGAFSYQWHWIDSSDNPPAYCNVYYNRDCTAGGCVVSAIANQTSILRGCIARAKAGELTNGTDTTCSNALKWIAHFLGDITQPLHASGAAEGGNSYNVTFGGVETELHAVWDGKIIYSDANVTKFSNTSISPFFKGLVEKSILDNFPVPTAEWTACSDPSTPIECAMDWARDSNAWTCDYVYSQIYNGTDLVTSGYAKGAYPIVELQVSKAALRLGTWLNKLVMEEYNKDRQVVLGNVPSWVDGPSAGE</sequence>
<reference evidence="1" key="1">
    <citation type="submission" date="2024-02" db="EMBL/GenBank/DDBJ databases">
        <title>Metagenome Assembled Genome of Zalaria obscura JY119.</title>
        <authorList>
            <person name="Vighnesh L."/>
            <person name="Jagadeeshwari U."/>
            <person name="Venkata Ramana C."/>
            <person name="Sasikala C."/>
        </authorList>
    </citation>
    <scope>NUCLEOTIDE SEQUENCE</scope>
    <source>
        <strain evidence="1">JY119</strain>
    </source>
</reference>